<protein>
    <submittedName>
        <fullName evidence="5">MarR family transcriptional regulator</fullName>
    </submittedName>
</protein>
<proteinExistence type="predicted"/>
<reference evidence="5" key="1">
    <citation type="submission" date="2019-04" db="EMBL/GenBank/DDBJ databases">
        <title>Evolution of Biomass-Degrading Anaerobic Consortia Revealed by Metagenomics.</title>
        <authorList>
            <person name="Peng X."/>
        </authorList>
    </citation>
    <scope>NUCLEOTIDE SEQUENCE</scope>
    <source>
        <strain evidence="5">SIG12</strain>
    </source>
</reference>
<dbReference type="InterPro" id="IPR036388">
    <property type="entry name" value="WH-like_DNA-bd_sf"/>
</dbReference>
<evidence type="ECO:0000256" key="1">
    <source>
        <dbReference type="ARBA" id="ARBA00023015"/>
    </source>
</evidence>
<dbReference type="InterPro" id="IPR036390">
    <property type="entry name" value="WH_DNA-bd_sf"/>
</dbReference>
<evidence type="ECO:0000256" key="2">
    <source>
        <dbReference type="ARBA" id="ARBA00023125"/>
    </source>
</evidence>
<dbReference type="RefSeq" id="WP_303737835.1">
    <property type="nucleotide sequence ID" value="NZ_SUTE01000092.1"/>
</dbReference>
<gene>
    <name evidence="5" type="ORF">E7Z73_10650</name>
</gene>
<feature type="domain" description="HTH marR-type" evidence="4">
    <location>
        <begin position="12"/>
        <end position="152"/>
    </location>
</feature>
<dbReference type="Proteomes" id="UP000762703">
    <property type="component" value="Unassembled WGS sequence"/>
</dbReference>
<dbReference type="PANTHER" id="PTHR42756:SF1">
    <property type="entry name" value="TRANSCRIPTIONAL REPRESSOR OF EMRAB OPERON"/>
    <property type="match status" value="1"/>
</dbReference>
<dbReference type="InterPro" id="IPR023187">
    <property type="entry name" value="Tscrpt_reg_MarR-type_CS"/>
</dbReference>
<dbReference type="PRINTS" id="PR00598">
    <property type="entry name" value="HTHMARR"/>
</dbReference>
<dbReference type="PROSITE" id="PS50995">
    <property type="entry name" value="HTH_MARR_2"/>
    <property type="match status" value="1"/>
</dbReference>
<dbReference type="EMBL" id="SUTE01000092">
    <property type="protein sequence ID" value="MBE6506167.1"/>
    <property type="molecule type" value="Genomic_DNA"/>
</dbReference>
<evidence type="ECO:0000256" key="3">
    <source>
        <dbReference type="ARBA" id="ARBA00023163"/>
    </source>
</evidence>
<dbReference type="PANTHER" id="PTHR42756">
    <property type="entry name" value="TRANSCRIPTIONAL REGULATOR, MARR"/>
    <property type="match status" value="1"/>
</dbReference>
<evidence type="ECO:0000313" key="6">
    <source>
        <dbReference type="Proteomes" id="UP000762703"/>
    </source>
</evidence>
<name>A0A8T3VEI8_9EURY</name>
<dbReference type="SUPFAM" id="SSF46785">
    <property type="entry name" value="Winged helix' DNA-binding domain"/>
    <property type="match status" value="1"/>
</dbReference>
<dbReference type="GO" id="GO:0003677">
    <property type="term" value="F:DNA binding"/>
    <property type="evidence" value="ECO:0007669"/>
    <property type="project" value="UniProtKB-KW"/>
</dbReference>
<sequence>MKSENNLTFKESKHFADTLYVFHKNHKNYLNYEFSKYNISLIQVFCIFKIYENENINQKDLADDLSLTKGAITKAVIKLESEGYLTREKLPEDKRYYSLMLTKKGKELIPVMKEINERWEKELGLGEIDPEFLEIFKRLTIKSIEMNEKRDI</sequence>
<dbReference type="Gene3D" id="1.10.10.10">
    <property type="entry name" value="Winged helix-like DNA-binding domain superfamily/Winged helix DNA-binding domain"/>
    <property type="match status" value="1"/>
</dbReference>
<organism evidence="5 6">
    <name type="scientific">Methanobrevibacter millerae</name>
    <dbReference type="NCBI Taxonomy" id="230361"/>
    <lineage>
        <taxon>Archaea</taxon>
        <taxon>Methanobacteriati</taxon>
        <taxon>Methanobacteriota</taxon>
        <taxon>Methanomada group</taxon>
        <taxon>Methanobacteria</taxon>
        <taxon>Methanobacteriales</taxon>
        <taxon>Methanobacteriaceae</taxon>
        <taxon>Methanobrevibacter</taxon>
    </lineage>
</organism>
<dbReference type="SMART" id="SM00347">
    <property type="entry name" value="HTH_MARR"/>
    <property type="match status" value="1"/>
</dbReference>
<dbReference type="Pfam" id="PF01047">
    <property type="entry name" value="MarR"/>
    <property type="match status" value="1"/>
</dbReference>
<keyword evidence="3" id="KW-0804">Transcription</keyword>
<dbReference type="InterPro" id="IPR000835">
    <property type="entry name" value="HTH_MarR-typ"/>
</dbReference>
<dbReference type="PROSITE" id="PS01117">
    <property type="entry name" value="HTH_MARR_1"/>
    <property type="match status" value="1"/>
</dbReference>
<accession>A0A8T3VEI8</accession>
<keyword evidence="1" id="KW-0805">Transcription regulation</keyword>
<evidence type="ECO:0000313" key="5">
    <source>
        <dbReference type="EMBL" id="MBE6506167.1"/>
    </source>
</evidence>
<evidence type="ECO:0000259" key="4">
    <source>
        <dbReference type="PROSITE" id="PS50995"/>
    </source>
</evidence>
<comment type="caution">
    <text evidence="5">The sequence shown here is derived from an EMBL/GenBank/DDBJ whole genome shotgun (WGS) entry which is preliminary data.</text>
</comment>
<keyword evidence="2" id="KW-0238">DNA-binding</keyword>
<dbReference type="AlphaFoldDB" id="A0A8T3VEI8"/>
<dbReference type="GO" id="GO:0003700">
    <property type="term" value="F:DNA-binding transcription factor activity"/>
    <property type="evidence" value="ECO:0007669"/>
    <property type="project" value="InterPro"/>
</dbReference>